<evidence type="ECO:0000256" key="2">
    <source>
        <dbReference type="SAM" id="MobiDB-lite"/>
    </source>
</evidence>
<organism evidence="5 6">
    <name type="scientific">Clostridium collagenovorans DSM 3089</name>
    <dbReference type="NCBI Taxonomy" id="1121306"/>
    <lineage>
        <taxon>Bacteria</taxon>
        <taxon>Bacillati</taxon>
        <taxon>Bacillota</taxon>
        <taxon>Clostridia</taxon>
        <taxon>Eubacteriales</taxon>
        <taxon>Clostridiaceae</taxon>
        <taxon>Clostridium</taxon>
    </lineage>
</organism>
<feature type="compositionally biased region" description="Low complexity" evidence="2">
    <location>
        <begin position="8"/>
        <end position="29"/>
    </location>
</feature>
<dbReference type="Gene3D" id="3.40.630.190">
    <property type="entry name" value="LCP protein"/>
    <property type="match status" value="1"/>
</dbReference>
<feature type="compositionally biased region" description="Basic residues" evidence="2">
    <location>
        <begin position="30"/>
        <end position="40"/>
    </location>
</feature>
<feature type="transmembrane region" description="Helical" evidence="3">
    <location>
        <begin position="45"/>
        <end position="67"/>
    </location>
</feature>
<keyword evidence="3" id="KW-0812">Transmembrane</keyword>
<dbReference type="Proteomes" id="UP000184526">
    <property type="component" value="Unassembled WGS sequence"/>
</dbReference>
<proteinExistence type="inferred from homology"/>
<dbReference type="NCBIfam" id="TIGR00350">
    <property type="entry name" value="lytR_cpsA_psr"/>
    <property type="match status" value="1"/>
</dbReference>
<evidence type="ECO:0000256" key="1">
    <source>
        <dbReference type="ARBA" id="ARBA00006068"/>
    </source>
</evidence>
<sequence length="369" mass="41727">MSNNYDQNNGRSNSNNRTRRTNGADNKTSTTKKKKKSKRRRKKRVLKAILFCFLLLIILGLISIISIGNTMNKINSKDFPKTNSALGIGNLKSEQMNDDVINIACFGLDRRTPDEPSRSDSMMIVSLDTVHKKVKVSSLMRDTYVNIEGHGYEKLTHAYFYGGPELAVKTINQNFNLNIKNYVSIDFTGLQDMVDAIGGVELDINADEIDYMNGYISDQSYQRGVENIPLKKAGKQTVTGMQALAFTRVRYTSSGDFGRTSRQRIVLNAMFNKIKKGGVLKFPSNVKKLLPFVETSLNGSDIFKFGSKAFFSNSLNLEQTRFPIDGHCYDLYVNDIYYLGHDEDATKRDIFNFIYNDVAPGKQLEDVQR</sequence>
<dbReference type="PANTHER" id="PTHR33392">
    <property type="entry name" value="POLYISOPRENYL-TEICHOIC ACID--PEPTIDOGLYCAN TEICHOIC ACID TRANSFERASE TAGU"/>
    <property type="match status" value="1"/>
</dbReference>
<feature type="domain" description="Cell envelope-related transcriptional attenuator" evidence="4">
    <location>
        <begin position="118"/>
        <end position="275"/>
    </location>
</feature>
<dbReference type="InterPro" id="IPR004474">
    <property type="entry name" value="LytR_CpsA_psr"/>
</dbReference>
<reference evidence="5 6" key="1">
    <citation type="submission" date="2016-11" db="EMBL/GenBank/DDBJ databases">
        <authorList>
            <person name="Jaros S."/>
            <person name="Januszkiewicz K."/>
            <person name="Wedrychowicz H."/>
        </authorList>
    </citation>
    <scope>NUCLEOTIDE SEQUENCE [LARGE SCALE GENOMIC DNA]</scope>
    <source>
        <strain evidence="5 6">DSM 3089</strain>
    </source>
</reference>
<dbReference type="PANTHER" id="PTHR33392:SF6">
    <property type="entry name" value="POLYISOPRENYL-TEICHOIC ACID--PEPTIDOGLYCAN TEICHOIC ACID TRANSFERASE TAGU"/>
    <property type="match status" value="1"/>
</dbReference>
<dbReference type="EMBL" id="FQXP01000005">
    <property type="protein sequence ID" value="SHH79599.1"/>
    <property type="molecule type" value="Genomic_DNA"/>
</dbReference>
<feature type="region of interest" description="Disordered" evidence="2">
    <location>
        <begin position="1"/>
        <end position="40"/>
    </location>
</feature>
<dbReference type="OrthoDB" id="9782542at2"/>
<keyword evidence="3" id="KW-1133">Transmembrane helix</keyword>
<gene>
    <name evidence="5" type="ORF">SAMN02745196_01407</name>
</gene>
<keyword evidence="3" id="KW-0472">Membrane</keyword>
<dbReference type="RefSeq" id="WP_084666131.1">
    <property type="nucleotide sequence ID" value="NZ_FQXP01000005.1"/>
</dbReference>
<dbReference type="STRING" id="1121306.SAMN02745196_01407"/>
<protein>
    <submittedName>
        <fullName evidence="5">Transcriptional attenuator, LytR family</fullName>
    </submittedName>
</protein>
<evidence type="ECO:0000313" key="6">
    <source>
        <dbReference type="Proteomes" id="UP000184526"/>
    </source>
</evidence>
<evidence type="ECO:0000256" key="3">
    <source>
        <dbReference type="SAM" id="Phobius"/>
    </source>
</evidence>
<keyword evidence="6" id="KW-1185">Reference proteome</keyword>
<dbReference type="InterPro" id="IPR050922">
    <property type="entry name" value="LytR/CpsA/Psr_CW_biosynth"/>
</dbReference>
<accession>A0A1M5VWD0</accession>
<comment type="similarity">
    <text evidence="1">Belongs to the LytR/CpsA/Psr (LCP) family.</text>
</comment>
<evidence type="ECO:0000259" key="4">
    <source>
        <dbReference type="Pfam" id="PF03816"/>
    </source>
</evidence>
<evidence type="ECO:0000313" key="5">
    <source>
        <dbReference type="EMBL" id="SHH79599.1"/>
    </source>
</evidence>
<dbReference type="Pfam" id="PF03816">
    <property type="entry name" value="LytR_cpsA_psr"/>
    <property type="match status" value="1"/>
</dbReference>
<name>A0A1M5VWD0_9CLOT</name>
<dbReference type="AlphaFoldDB" id="A0A1M5VWD0"/>